<proteinExistence type="predicted"/>
<sequence>MERRPGSRVLLAVFVVGILASAALPAGAAIRPSEQPLSGVDQQPPATAAADRQWSSPVATTGQAENELHVEMELSVAPDNTGTITVEATVRNPDDVVLLGIDSREAVTVLETEGFERRGDEYRWDGRTDRPSFTYHLAVNESTDAFLGAGVTAADTGEWAILSPPRAPVSYAPGVTRIRHGQTAVVESYTVAGEGVVTDGFVYLGPYRSYETWAGDQTIRLVVPLAAAMADDPRRVLETLTNASREIRIGGRDETVTGLVAPSTVDWAISGTATGPRTFWVRDSARVRTAGNVWIHEYVHTRESIATGRSMAWLTEALATYYAAEASLRQRLIGFDEFRSTLEQGTTHTSVRLANRSTWNYESDYQKGALVLGRLDLRIRAASDGDHTLADAIRRLQRHDGTVDAETFARAVANVSSPGVGEAARRYVTTTATPEPWTQSVHERRFGYETARFEYEFRNPRAVGPNWTRNLTAEGSPLQLLPGERLVVDGVVRNDGDAPGEYDVTFRTTPREAADRRRVSGYLPAGWTWTHPFDVSVGSTNRFVAVFGNNPTAQLSVAVVEPVRNVTVESVSVTPQSVDPGATVSVTATINNPAERPARATMPITVDGRRVGTVIVVLGSDSTTEVTTTVTLDAAGSSEVGVGETRTAVRVGTVTSTTTPTETFSEPRTTGPSGQGSGPGLGAGAAGLAIWLAAALLSTRDGVGDCE</sequence>
<dbReference type="EMBL" id="CP031310">
    <property type="protein sequence ID" value="QCC50761.1"/>
    <property type="molecule type" value="Genomic_DNA"/>
</dbReference>
<dbReference type="RefSeq" id="WP_049994205.1">
    <property type="nucleotide sequence ID" value="NZ_CP031310.1"/>
</dbReference>
<evidence type="ECO:0000256" key="1">
    <source>
        <dbReference type="SAM" id="MobiDB-lite"/>
    </source>
</evidence>
<dbReference type="Proteomes" id="UP000296706">
    <property type="component" value="Chromosome"/>
</dbReference>
<dbReference type="GeneID" id="39847331"/>
<gene>
    <name evidence="2" type="ORF">DV733_05660</name>
</gene>
<reference evidence="2 3" key="1">
    <citation type="journal article" date="2019" name="Nat. Commun.">
        <title>A new type of DNA phosphorothioation-based antiviral system in archaea.</title>
        <authorList>
            <person name="Xiong L."/>
            <person name="Liu S."/>
            <person name="Chen S."/>
            <person name="Xiao Y."/>
            <person name="Zhu B."/>
            <person name="Gao Y."/>
            <person name="Zhang Y."/>
            <person name="Chen B."/>
            <person name="Luo J."/>
            <person name="Deng Z."/>
            <person name="Chen X."/>
            <person name="Wang L."/>
            <person name="Chen S."/>
        </authorList>
    </citation>
    <scope>NUCLEOTIDE SEQUENCE [LARGE SCALE GENOMIC DNA]</scope>
    <source>
        <strain evidence="2 3">CBA1105</strain>
    </source>
</reference>
<dbReference type="AlphaFoldDB" id="A0A4D6HB78"/>
<dbReference type="KEGG" id="hsn:DV733_05660"/>
<dbReference type="STRING" id="1457250.GCA_000755225_03446"/>
<keyword evidence="3" id="KW-1185">Reference proteome</keyword>
<name>A0A4D6HB78_9EURY</name>
<evidence type="ECO:0008006" key="4">
    <source>
        <dbReference type="Google" id="ProtNLM"/>
    </source>
</evidence>
<feature type="region of interest" description="Disordered" evidence="1">
    <location>
        <begin position="33"/>
        <end position="63"/>
    </location>
</feature>
<protein>
    <recommendedName>
        <fullName evidence="4">CARDB domain-containing protein</fullName>
    </recommendedName>
</protein>
<dbReference type="Gene3D" id="1.10.390.10">
    <property type="entry name" value="Neutral Protease Domain 2"/>
    <property type="match status" value="1"/>
</dbReference>
<dbReference type="OrthoDB" id="271491at2157"/>
<feature type="region of interest" description="Disordered" evidence="1">
    <location>
        <begin position="656"/>
        <end position="680"/>
    </location>
</feature>
<evidence type="ECO:0000313" key="3">
    <source>
        <dbReference type="Proteomes" id="UP000296706"/>
    </source>
</evidence>
<feature type="compositionally biased region" description="Low complexity" evidence="1">
    <location>
        <begin position="656"/>
        <end position="670"/>
    </location>
</feature>
<accession>A0A4D6HB78</accession>
<feature type="compositionally biased region" description="Polar residues" evidence="1">
    <location>
        <begin position="53"/>
        <end position="63"/>
    </location>
</feature>
<evidence type="ECO:0000313" key="2">
    <source>
        <dbReference type="EMBL" id="QCC50761.1"/>
    </source>
</evidence>
<organism evidence="2 3">
    <name type="scientific">Halapricum salinum</name>
    <dbReference type="NCBI Taxonomy" id="1457250"/>
    <lineage>
        <taxon>Archaea</taxon>
        <taxon>Methanobacteriati</taxon>
        <taxon>Methanobacteriota</taxon>
        <taxon>Stenosarchaea group</taxon>
        <taxon>Halobacteria</taxon>
        <taxon>Halobacteriales</taxon>
        <taxon>Haloarculaceae</taxon>
        <taxon>Halapricum</taxon>
    </lineage>
</organism>
<dbReference type="InterPro" id="IPR027268">
    <property type="entry name" value="Peptidase_M4/M1_CTD_sf"/>
</dbReference>